<evidence type="ECO:0000259" key="1">
    <source>
        <dbReference type="Pfam" id="PF13577"/>
    </source>
</evidence>
<organism evidence="2 3">
    <name type="scientific">Paraburkholderia phenazinium</name>
    <dbReference type="NCBI Taxonomy" id="60549"/>
    <lineage>
        <taxon>Bacteria</taxon>
        <taxon>Pseudomonadati</taxon>
        <taxon>Pseudomonadota</taxon>
        <taxon>Betaproteobacteria</taxon>
        <taxon>Burkholderiales</taxon>
        <taxon>Burkholderiaceae</taxon>
        <taxon>Paraburkholderia</taxon>
    </lineage>
</organism>
<dbReference type="InterPro" id="IPR037401">
    <property type="entry name" value="SnoaL-like"/>
</dbReference>
<dbReference type="Gene3D" id="3.10.450.50">
    <property type="match status" value="1"/>
</dbReference>
<proteinExistence type="predicted"/>
<feature type="domain" description="SnoaL-like" evidence="1">
    <location>
        <begin position="5"/>
        <end position="90"/>
    </location>
</feature>
<dbReference type="SUPFAM" id="SSF54427">
    <property type="entry name" value="NTF2-like"/>
    <property type="match status" value="1"/>
</dbReference>
<evidence type="ECO:0000313" key="2">
    <source>
        <dbReference type="EMBL" id="SIO25134.1"/>
    </source>
</evidence>
<dbReference type="InterPro" id="IPR032710">
    <property type="entry name" value="NTF2-like_dom_sf"/>
</dbReference>
<reference evidence="2 3" key="1">
    <citation type="submission" date="2016-11" db="EMBL/GenBank/DDBJ databases">
        <authorList>
            <person name="Jaros S."/>
            <person name="Januszkiewicz K."/>
            <person name="Wedrychowicz H."/>
        </authorList>
    </citation>
    <scope>NUCLEOTIDE SEQUENCE [LARGE SCALE GENOMIC DNA]</scope>
    <source>
        <strain evidence="2 3">GAS86</strain>
    </source>
</reference>
<protein>
    <submittedName>
        <fullName evidence="2">SnoaL-like domain-containing protein</fullName>
    </submittedName>
</protein>
<dbReference type="Pfam" id="PF13577">
    <property type="entry name" value="SnoaL_4"/>
    <property type="match status" value="1"/>
</dbReference>
<sequence>MYQVEWQCQQIVARLFHDLDERNYDGLVNLFEENGVWLRQGKELKGREEIMAALCMRSPTYIIRHVVSNFLFTSSRGEQPSAVAYMTAYGNDSGQLPIKPVEIRTPLGIFVVKCDFIQDGEKYRFARLELHPEFTFSR</sequence>
<accession>A0A1N6HZ80</accession>
<evidence type="ECO:0000313" key="3">
    <source>
        <dbReference type="Proteomes" id="UP000184693"/>
    </source>
</evidence>
<name>A0A1N6HZ80_9BURK</name>
<gene>
    <name evidence="2" type="ORF">SAMN05444168_3796</name>
</gene>
<dbReference type="AlphaFoldDB" id="A0A1N6HZ80"/>
<dbReference type="OrthoDB" id="7605094at2"/>
<dbReference type="RefSeq" id="WP_074265614.1">
    <property type="nucleotide sequence ID" value="NZ_FSRM01000001.1"/>
</dbReference>
<dbReference type="EMBL" id="FSRM01000001">
    <property type="protein sequence ID" value="SIO25134.1"/>
    <property type="molecule type" value="Genomic_DNA"/>
</dbReference>
<dbReference type="Proteomes" id="UP000184693">
    <property type="component" value="Unassembled WGS sequence"/>
</dbReference>